<evidence type="ECO:0000256" key="1">
    <source>
        <dbReference type="ARBA" id="ARBA00004167"/>
    </source>
</evidence>
<accession>G4TAY4</accession>
<feature type="region of interest" description="Disordered" evidence="5">
    <location>
        <begin position="222"/>
        <end position="358"/>
    </location>
</feature>
<dbReference type="STRING" id="1109443.G4TAY4"/>
<dbReference type="GO" id="GO:0016020">
    <property type="term" value="C:membrane"/>
    <property type="evidence" value="ECO:0007669"/>
    <property type="project" value="UniProtKB-SubCell"/>
</dbReference>
<evidence type="ECO:0000313" key="8">
    <source>
        <dbReference type="Proteomes" id="UP000007148"/>
    </source>
</evidence>
<reference evidence="7 8" key="1">
    <citation type="journal article" date="2011" name="PLoS Pathog.">
        <title>Endophytic Life Strategies Decoded by Genome and Transcriptome Analyses of the Mutualistic Root Symbiont Piriformospora indica.</title>
        <authorList>
            <person name="Zuccaro A."/>
            <person name="Lahrmann U."/>
            <person name="Guldener U."/>
            <person name="Langen G."/>
            <person name="Pfiffi S."/>
            <person name="Biedenkopf D."/>
            <person name="Wong P."/>
            <person name="Samans B."/>
            <person name="Grimm C."/>
            <person name="Basiewicz M."/>
            <person name="Murat C."/>
            <person name="Martin F."/>
            <person name="Kogel K.H."/>
        </authorList>
    </citation>
    <scope>NUCLEOTIDE SEQUENCE [LARGE SCALE GENOMIC DNA]</scope>
    <source>
        <strain evidence="7 8">DSM 11827</strain>
    </source>
</reference>
<keyword evidence="4 6" id="KW-0472">Membrane</keyword>
<gene>
    <name evidence="7" type="ORF">PIIN_02341</name>
</gene>
<dbReference type="OrthoDB" id="3263231at2759"/>
<keyword evidence="2 6" id="KW-0812">Transmembrane</keyword>
<dbReference type="AlphaFoldDB" id="G4TAY4"/>
<sequence length="358" mass="36912">MTTTSSAIQTTDSQGQVITSFIFVSATSTVPATTGGGTQGKSTNTGAIVGGVVGGIALVVLVALGIWLVRRKMKKDEFEANIFDLDRNVERPTSMRPGQNFDMAAAGVTAGRTSAAEREATNVTPYPYAPTSTGPATASHYGSSVGGQPEMQQAHTGLAYYHDVPQATYQDNNYGNWNANTPTVNVGETFPNPYGPNYHPAAMGGAAAAGGAAAIAAHRGYTTSPSNASSYPASSYPPTSVYSPPPPDTGRISPNSPPMAAGTSLAPTNARSAKEREAFSRTYQNQGYMVSNQSETGAPARSNPSPTPSRSSAAGGAGPTSPVRVHQDGGRVPDADDDDAAGEIPPTYDSIPRDHVAR</sequence>
<evidence type="ECO:0000256" key="3">
    <source>
        <dbReference type="ARBA" id="ARBA00022989"/>
    </source>
</evidence>
<proteinExistence type="predicted"/>
<name>G4TAY4_SERID</name>
<feature type="compositionally biased region" description="Polar residues" evidence="5">
    <location>
        <begin position="281"/>
        <end position="296"/>
    </location>
</feature>
<dbReference type="InParanoid" id="G4TAY4"/>
<comment type="subcellular location">
    <subcellularLocation>
        <location evidence="1">Membrane</location>
        <topology evidence="1">Single-pass membrane protein</topology>
    </subcellularLocation>
</comment>
<evidence type="ECO:0000256" key="6">
    <source>
        <dbReference type="SAM" id="Phobius"/>
    </source>
</evidence>
<dbReference type="InterPro" id="IPR051694">
    <property type="entry name" value="Immunoregulatory_rcpt-like"/>
</dbReference>
<protein>
    <submittedName>
        <fullName evidence="7">Uncharacterized protein</fullName>
    </submittedName>
</protein>
<feature type="compositionally biased region" description="Low complexity" evidence="5">
    <location>
        <begin position="298"/>
        <end position="322"/>
    </location>
</feature>
<evidence type="ECO:0000256" key="5">
    <source>
        <dbReference type="SAM" id="MobiDB-lite"/>
    </source>
</evidence>
<feature type="compositionally biased region" description="Polar residues" evidence="5">
    <location>
        <begin position="130"/>
        <end position="142"/>
    </location>
</feature>
<evidence type="ECO:0000256" key="2">
    <source>
        <dbReference type="ARBA" id="ARBA00022692"/>
    </source>
</evidence>
<feature type="region of interest" description="Disordered" evidence="5">
    <location>
        <begin position="114"/>
        <end position="149"/>
    </location>
</feature>
<keyword evidence="3 6" id="KW-1133">Transmembrane helix</keyword>
<comment type="caution">
    <text evidence="7">The sequence shown here is derived from an EMBL/GenBank/DDBJ whole genome shotgun (WGS) entry which is preliminary data.</text>
</comment>
<feature type="transmembrane region" description="Helical" evidence="6">
    <location>
        <begin position="47"/>
        <end position="69"/>
    </location>
</feature>
<keyword evidence="8" id="KW-1185">Reference proteome</keyword>
<feature type="compositionally biased region" description="Low complexity" evidence="5">
    <location>
        <begin position="222"/>
        <end position="242"/>
    </location>
</feature>
<evidence type="ECO:0000256" key="4">
    <source>
        <dbReference type="ARBA" id="ARBA00023136"/>
    </source>
</evidence>
<feature type="compositionally biased region" description="Basic and acidic residues" evidence="5">
    <location>
        <begin position="325"/>
        <end position="334"/>
    </location>
</feature>
<dbReference type="GO" id="GO:0071944">
    <property type="term" value="C:cell periphery"/>
    <property type="evidence" value="ECO:0007669"/>
    <property type="project" value="UniProtKB-ARBA"/>
</dbReference>
<dbReference type="eggNOG" id="ENOG502S35T">
    <property type="taxonomic scope" value="Eukaryota"/>
</dbReference>
<dbReference type="EMBL" id="CAFZ01000033">
    <property type="protein sequence ID" value="CCA68477.1"/>
    <property type="molecule type" value="Genomic_DNA"/>
</dbReference>
<dbReference type="Proteomes" id="UP000007148">
    <property type="component" value="Unassembled WGS sequence"/>
</dbReference>
<evidence type="ECO:0000313" key="7">
    <source>
        <dbReference type="EMBL" id="CCA68477.1"/>
    </source>
</evidence>
<dbReference type="HOGENOM" id="CLU_882752_0_0_1"/>
<dbReference type="PANTHER" id="PTHR15549">
    <property type="entry name" value="PAIRED IMMUNOGLOBULIN-LIKE TYPE 2 RECEPTOR"/>
    <property type="match status" value="1"/>
</dbReference>
<organism evidence="7 8">
    <name type="scientific">Serendipita indica (strain DSM 11827)</name>
    <name type="common">Root endophyte fungus</name>
    <name type="synonym">Piriformospora indica</name>
    <dbReference type="NCBI Taxonomy" id="1109443"/>
    <lineage>
        <taxon>Eukaryota</taxon>
        <taxon>Fungi</taxon>
        <taxon>Dikarya</taxon>
        <taxon>Basidiomycota</taxon>
        <taxon>Agaricomycotina</taxon>
        <taxon>Agaricomycetes</taxon>
        <taxon>Sebacinales</taxon>
        <taxon>Serendipitaceae</taxon>
        <taxon>Serendipita</taxon>
    </lineage>
</organism>